<dbReference type="PANTHER" id="PTHR10039">
    <property type="entry name" value="AMELOGENIN"/>
    <property type="match status" value="1"/>
</dbReference>
<comment type="caution">
    <text evidence="3">The sequence shown here is derived from an EMBL/GenBank/DDBJ whole genome shotgun (WGS) entry which is preliminary data.</text>
</comment>
<feature type="domain" description="Nephrocystin 3-like N-terminal" evidence="2">
    <location>
        <begin position="95"/>
        <end position="131"/>
    </location>
</feature>
<evidence type="ECO:0000313" key="4">
    <source>
        <dbReference type="Proteomes" id="UP000613580"/>
    </source>
</evidence>
<sequence>MVLQTSPADMALYGETVSFGPIYGGTGGSGGVGGEQGGQGGTGQGNTFTVNAQTAIWNHIGAVVQDPERNRIFELFSPLNFYPRHQTIAQTRVPNTGNWLLVHPMFKQWKVTQGALLWCQGDAGVGKTILAYDYLS</sequence>
<proteinExistence type="predicted"/>
<name>A0A8H6SSL6_MYCCL</name>
<gene>
    <name evidence="3" type="ORF">HMN09_00784900</name>
</gene>
<dbReference type="Pfam" id="PF24883">
    <property type="entry name" value="NPHP3_N"/>
    <property type="match status" value="1"/>
</dbReference>
<evidence type="ECO:0000259" key="2">
    <source>
        <dbReference type="Pfam" id="PF24883"/>
    </source>
</evidence>
<evidence type="ECO:0000313" key="3">
    <source>
        <dbReference type="EMBL" id="KAF7305330.1"/>
    </source>
</evidence>
<keyword evidence="4" id="KW-1185">Reference proteome</keyword>
<dbReference type="PANTHER" id="PTHR10039:SF16">
    <property type="entry name" value="GPI INOSITOL-DEACYLASE"/>
    <property type="match status" value="1"/>
</dbReference>
<evidence type="ECO:0000256" key="1">
    <source>
        <dbReference type="ARBA" id="ARBA00022737"/>
    </source>
</evidence>
<dbReference type="Proteomes" id="UP000613580">
    <property type="component" value="Unassembled WGS sequence"/>
</dbReference>
<reference evidence="3" key="1">
    <citation type="submission" date="2020-05" db="EMBL/GenBank/DDBJ databases">
        <title>Mycena genomes resolve the evolution of fungal bioluminescence.</title>
        <authorList>
            <person name="Tsai I.J."/>
        </authorList>
    </citation>
    <scope>NUCLEOTIDE SEQUENCE</scope>
    <source>
        <strain evidence="3">110903Hualien_Pintung</strain>
    </source>
</reference>
<accession>A0A8H6SSL6</accession>
<organism evidence="3 4">
    <name type="scientific">Mycena chlorophos</name>
    <name type="common">Agaric fungus</name>
    <name type="synonym">Agaricus chlorophos</name>
    <dbReference type="NCBI Taxonomy" id="658473"/>
    <lineage>
        <taxon>Eukaryota</taxon>
        <taxon>Fungi</taxon>
        <taxon>Dikarya</taxon>
        <taxon>Basidiomycota</taxon>
        <taxon>Agaricomycotina</taxon>
        <taxon>Agaricomycetes</taxon>
        <taxon>Agaricomycetidae</taxon>
        <taxon>Agaricales</taxon>
        <taxon>Marasmiineae</taxon>
        <taxon>Mycenaceae</taxon>
        <taxon>Mycena</taxon>
    </lineage>
</organism>
<dbReference type="AlphaFoldDB" id="A0A8H6SSL6"/>
<dbReference type="OrthoDB" id="7464126at2759"/>
<protein>
    <submittedName>
        <fullName evidence="3">ANK-REP-REGION domain-containing protein</fullName>
    </submittedName>
</protein>
<dbReference type="EMBL" id="JACAZE010000010">
    <property type="protein sequence ID" value="KAF7305330.1"/>
    <property type="molecule type" value="Genomic_DNA"/>
</dbReference>
<keyword evidence="1" id="KW-0677">Repeat</keyword>
<dbReference type="InterPro" id="IPR056884">
    <property type="entry name" value="NPHP3-like_N"/>
</dbReference>